<reference evidence="1 2" key="1">
    <citation type="journal article" date="2023" name="Science">
        <title>Complex scaffold remodeling in plant triterpene biosynthesis.</title>
        <authorList>
            <person name="De La Pena R."/>
            <person name="Hodgson H."/>
            <person name="Liu J.C."/>
            <person name="Stephenson M.J."/>
            <person name="Martin A.C."/>
            <person name="Owen C."/>
            <person name="Harkess A."/>
            <person name="Leebens-Mack J."/>
            <person name="Jimenez L.E."/>
            <person name="Osbourn A."/>
            <person name="Sattely E.S."/>
        </authorList>
    </citation>
    <scope>NUCLEOTIDE SEQUENCE [LARGE SCALE GENOMIC DNA]</scope>
    <source>
        <strain evidence="2">cv. JPN11</strain>
        <tissue evidence="1">Leaf</tissue>
    </source>
</reference>
<proteinExistence type="predicted"/>
<dbReference type="Proteomes" id="UP001164539">
    <property type="component" value="Chromosome 11"/>
</dbReference>
<organism evidence="1 2">
    <name type="scientific">Melia azedarach</name>
    <name type="common">Chinaberry tree</name>
    <dbReference type="NCBI Taxonomy" id="155640"/>
    <lineage>
        <taxon>Eukaryota</taxon>
        <taxon>Viridiplantae</taxon>
        <taxon>Streptophyta</taxon>
        <taxon>Embryophyta</taxon>
        <taxon>Tracheophyta</taxon>
        <taxon>Spermatophyta</taxon>
        <taxon>Magnoliopsida</taxon>
        <taxon>eudicotyledons</taxon>
        <taxon>Gunneridae</taxon>
        <taxon>Pentapetalae</taxon>
        <taxon>rosids</taxon>
        <taxon>malvids</taxon>
        <taxon>Sapindales</taxon>
        <taxon>Meliaceae</taxon>
        <taxon>Melia</taxon>
    </lineage>
</organism>
<protein>
    <submittedName>
        <fullName evidence="1">Aldo/keto reductase</fullName>
    </submittedName>
</protein>
<evidence type="ECO:0000313" key="2">
    <source>
        <dbReference type="Proteomes" id="UP001164539"/>
    </source>
</evidence>
<sequence length="318" mass="35908">MSSYEVEVVRLNCGITIPILGMGTYSFDNNRETTELAVHTALKMGYRHFDTAKIYYSETALGNALTEAIVEGSVKREDLFVSSKLWGSDHHDPVSALNQTLKNLGMEYIDMYLVHWPVKLKPWASHPVPNEEDFDKLELEATWAAMEKCLEIGLCRGIGVSNFSSKKIQRLLDFASVPPAINQVEMHPMWRQRKLREVCAEHKIHVSAYSPIGGPGNSWGSTAVVDSPVIQSIARKHKATPAQVALKWGLTKGASVIVKSFNKERMKQNMASINLKLDDEDLIQIDQMEERKIMRGDFLVNQTTSPYKTLEDLWDNEI</sequence>
<gene>
    <name evidence="1" type="ORF">OWV82_020272</name>
</gene>
<dbReference type="EMBL" id="CM051404">
    <property type="protein sequence ID" value="KAJ4706644.1"/>
    <property type="molecule type" value="Genomic_DNA"/>
</dbReference>
<name>A0ACC1X5R7_MELAZ</name>
<keyword evidence="2" id="KW-1185">Reference proteome</keyword>
<evidence type="ECO:0000313" key="1">
    <source>
        <dbReference type="EMBL" id="KAJ4706644.1"/>
    </source>
</evidence>
<accession>A0ACC1X5R7</accession>
<comment type="caution">
    <text evidence="1">The sequence shown here is derived from an EMBL/GenBank/DDBJ whole genome shotgun (WGS) entry which is preliminary data.</text>
</comment>